<feature type="non-terminal residue" evidence="10">
    <location>
        <position position="90"/>
    </location>
</feature>
<dbReference type="PANTHER" id="PTHR21137:SF35">
    <property type="entry name" value="ODORANT RECEPTOR 19A-RELATED"/>
    <property type="match status" value="1"/>
</dbReference>
<dbReference type="GO" id="GO:0004984">
    <property type="term" value="F:olfactory receptor activity"/>
    <property type="evidence" value="ECO:0007669"/>
    <property type="project" value="InterPro"/>
</dbReference>
<keyword evidence="8" id="KW-0675">Receptor</keyword>
<evidence type="ECO:0000313" key="10">
    <source>
        <dbReference type="EMBL" id="AMA98197.1"/>
    </source>
</evidence>
<evidence type="ECO:0000256" key="9">
    <source>
        <dbReference type="ARBA" id="ARBA00023224"/>
    </source>
</evidence>
<organism evidence="10">
    <name type="scientific">Blattella germanica</name>
    <name type="common">German cockroach</name>
    <name type="synonym">Blatta germanica</name>
    <dbReference type="NCBI Taxonomy" id="6973"/>
    <lineage>
        <taxon>Eukaryota</taxon>
        <taxon>Metazoa</taxon>
        <taxon>Ecdysozoa</taxon>
        <taxon>Arthropoda</taxon>
        <taxon>Hexapoda</taxon>
        <taxon>Insecta</taxon>
        <taxon>Pterygota</taxon>
        <taxon>Neoptera</taxon>
        <taxon>Polyneoptera</taxon>
        <taxon>Dictyoptera</taxon>
        <taxon>Blattodea</taxon>
        <taxon>Blaberoidea</taxon>
        <taxon>Blattellidae</taxon>
        <taxon>Blattella</taxon>
    </lineage>
</organism>
<sequence>LIANVFAFCWFGSELTDQAQKVSDAAFGMDWLGSQIPFQRCIVFMISQANKEFKLTAGKLMPVNKITMKNMIEQSVSFFMFLVQVKDPKD</sequence>
<feature type="non-terminal residue" evidence="10">
    <location>
        <position position="1"/>
    </location>
</feature>
<keyword evidence="2" id="KW-1003">Cell membrane</keyword>
<dbReference type="PANTHER" id="PTHR21137">
    <property type="entry name" value="ODORANT RECEPTOR"/>
    <property type="match status" value="1"/>
</dbReference>
<evidence type="ECO:0000256" key="7">
    <source>
        <dbReference type="ARBA" id="ARBA00023136"/>
    </source>
</evidence>
<keyword evidence="5" id="KW-0552">Olfaction</keyword>
<dbReference type="InterPro" id="IPR004117">
    <property type="entry name" value="7tm6_olfct_rcpt"/>
</dbReference>
<dbReference type="EMBL" id="KT381706">
    <property type="protein sequence ID" value="AMA98197.1"/>
    <property type="molecule type" value="mRNA"/>
</dbReference>
<name>A0A109QH21_BLAGE</name>
<evidence type="ECO:0000256" key="5">
    <source>
        <dbReference type="ARBA" id="ARBA00022725"/>
    </source>
</evidence>
<keyword evidence="7" id="KW-0472">Membrane</keyword>
<keyword evidence="4" id="KW-0812">Transmembrane</keyword>
<keyword evidence="9" id="KW-0807">Transducer</keyword>
<accession>A0A109QH21</accession>
<evidence type="ECO:0000256" key="3">
    <source>
        <dbReference type="ARBA" id="ARBA00022606"/>
    </source>
</evidence>
<reference evidence="10" key="1">
    <citation type="submission" date="2015-08" db="EMBL/GenBank/DDBJ databases">
        <title>Transcriptome-Based Identification and Expression Profiles of Chemosensory Genes in German Cockroach, Blattella germanica.</title>
        <authorList>
            <person name="Niu D.-J."/>
        </authorList>
    </citation>
    <scope>NUCLEOTIDE SEQUENCE</scope>
</reference>
<dbReference type="AlphaFoldDB" id="A0A109QH21"/>
<protein>
    <submittedName>
        <fullName evidence="10">Chemosensory protein</fullName>
    </submittedName>
</protein>
<dbReference type="GO" id="GO:0007165">
    <property type="term" value="P:signal transduction"/>
    <property type="evidence" value="ECO:0007669"/>
    <property type="project" value="UniProtKB-KW"/>
</dbReference>
<comment type="subcellular location">
    <subcellularLocation>
        <location evidence="1">Cell membrane</location>
        <topology evidence="1">Multi-pass membrane protein</topology>
    </subcellularLocation>
</comment>
<keyword evidence="6" id="KW-1133">Transmembrane helix</keyword>
<proteinExistence type="evidence at transcript level"/>
<evidence type="ECO:0000256" key="4">
    <source>
        <dbReference type="ARBA" id="ARBA00022692"/>
    </source>
</evidence>
<dbReference type="GO" id="GO:0005886">
    <property type="term" value="C:plasma membrane"/>
    <property type="evidence" value="ECO:0007669"/>
    <property type="project" value="UniProtKB-SubCell"/>
</dbReference>
<evidence type="ECO:0000256" key="6">
    <source>
        <dbReference type="ARBA" id="ARBA00022989"/>
    </source>
</evidence>
<keyword evidence="3" id="KW-0716">Sensory transduction</keyword>
<evidence type="ECO:0000256" key="2">
    <source>
        <dbReference type="ARBA" id="ARBA00022475"/>
    </source>
</evidence>
<evidence type="ECO:0000256" key="8">
    <source>
        <dbReference type="ARBA" id="ARBA00023170"/>
    </source>
</evidence>
<dbReference type="Pfam" id="PF02949">
    <property type="entry name" value="7tm_6"/>
    <property type="match status" value="1"/>
</dbReference>
<evidence type="ECO:0000256" key="1">
    <source>
        <dbReference type="ARBA" id="ARBA00004651"/>
    </source>
</evidence>
<dbReference type="GO" id="GO:0005549">
    <property type="term" value="F:odorant binding"/>
    <property type="evidence" value="ECO:0007669"/>
    <property type="project" value="InterPro"/>
</dbReference>